<keyword evidence="5" id="KW-1185">Reference proteome</keyword>
<feature type="transmembrane region" description="Helical" evidence="2">
    <location>
        <begin position="105"/>
        <end position="124"/>
    </location>
</feature>
<feature type="transmembrane region" description="Helical" evidence="2">
    <location>
        <begin position="81"/>
        <end position="100"/>
    </location>
</feature>
<evidence type="ECO:0000259" key="3">
    <source>
        <dbReference type="Pfam" id="PF23636"/>
    </source>
</evidence>
<keyword evidence="2" id="KW-1133">Transmembrane helix</keyword>
<dbReference type="RefSeq" id="WP_250919314.1">
    <property type="nucleotide sequence ID" value="NZ_JAMQAW010000009.1"/>
</dbReference>
<feature type="transmembrane region" description="Helical" evidence="2">
    <location>
        <begin position="130"/>
        <end position="149"/>
    </location>
</feature>
<accession>A0ABT0UK38</accession>
<organism evidence="4 5">
    <name type="scientific">Streptomyces albipurpureus</name>
    <dbReference type="NCBI Taxonomy" id="2897419"/>
    <lineage>
        <taxon>Bacteria</taxon>
        <taxon>Bacillati</taxon>
        <taxon>Actinomycetota</taxon>
        <taxon>Actinomycetes</taxon>
        <taxon>Kitasatosporales</taxon>
        <taxon>Streptomycetaceae</taxon>
        <taxon>Streptomyces</taxon>
    </lineage>
</organism>
<feature type="region of interest" description="Disordered" evidence="1">
    <location>
        <begin position="1"/>
        <end position="27"/>
    </location>
</feature>
<gene>
    <name evidence="4" type="ORF">NBG84_11855</name>
</gene>
<keyword evidence="2" id="KW-0472">Membrane</keyword>
<dbReference type="Proteomes" id="UP001431429">
    <property type="component" value="Unassembled WGS sequence"/>
</dbReference>
<dbReference type="EMBL" id="JAMQAW010000009">
    <property type="protein sequence ID" value="MCM2388977.1"/>
    <property type="molecule type" value="Genomic_DNA"/>
</dbReference>
<protein>
    <recommendedName>
        <fullName evidence="3">DUF7144 domain-containing protein</fullName>
    </recommendedName>
</protein>
<dbReference type="Pfam" id="PF23636">
    <property type="entry name" value="DUF7144"/>
    <property type="match status" value="1"/>
</dbReference>
<reference evidence="4" key="1">
    <citation type="submission" date="2022-06" db="EMBL/GenBank/DDBJ databases">
        <title>Genome public.</title>
        <authorList>
            <person name="Sun Q."/>
        </authorList>
    </citation>
    <scope>NUCLEOTIDE SEQUENCE</scope>
    <source>
        <strain evidence="4">CWNU-1</strain>
    </source>
</reference>
<feature type="domain" description="DUF7144" evidence="3">
    <location>
        <begin position="38"/>
        <end position="150"/>
    </location>
</feature>
<evidence type="ECO:0000256" key="2">
    <source>
        <dbReference type="SAM" id="Phobius"/>
    </source>
</evidence>
<name>A0ABT0UK38_9ACTN</name>
<sequence>MSSASQPTGTPPPRPTHATGHGSAHDSGHNSGWAVGGVVFAGILMVCNGVLAILQGISAVAKDDVYTRVGDYVYKINLTGWGWIHLVLGVCLLITGWGVLSNQSWARYTGIFFASISLIAQFLFLPYLPIWAVIMIAIDVFIIWALAVYHPEDRNRDLI</sequence>
<comment type="caution">
    <text evidence="4">The sequence shown here is derived from an EMBL/GenBank/DDBJ whole genome shotgun (WGS) entry which is preliminary data.</text>
</comment>
<evidence type="ECO:0000313" key="4">
    <source>
        <dbReference type="EMBL" id="MCM2388977.1"/>
    </source>
</evidence>
<feature type="transmembrane region" description="Helical" evidence="2">
    <location>
        <begin position="33"/>
        <end position="61"/>
    </location>
</feature>
<keyword evidence="2" id="KW-0812">Transmembrane</keyword>
<proteinExistence type="predicted"/>
<dbReference type="InterPro" id="IPR055568">
    <property type="entry name" value="DUF7144"/>
</dbReference>
<evidence type="ECO:0000256" key="1">
    <source>
        <dbReference type="SAM" id="MobiDB-lite"/>
    </source>
</evidence>
<evidence type="ECO:0000313" key="5">
    <source>
        <dbReference type="Proteomes" id="UP001431429"/>
    </source>
</evidence>